<keyword evidence="2" id="KW-1185">Reference proteome</keyword>
<sequence>MSTHAARIILRNEGPKLRRSRKLASLSLGRVGSVLEGNRAMDEKPAGRPTKLTPELQEAILKAILAGVPRYVAAGCANVTARTFRNWLARGRSKDCEPQFREFRQAVMQAEASVATRNVLNIQKASSDDWRAAAWWLERRCAAFARERIPLAEFERRIRKLEKELEEAREGDEMNQGQESPRE</sequence>
<gene>
    <name evidence="1" type="ORF">FRUB_07065</name>
</gene>
<protein>
    <submittedName>
        <fullName evidence="1">Uncharacterized protein</fullName>
    </submittedName>
</protein>
<comment type="caution">
    <text evidence="1">The sequence shown here is derived from an EMBL/GenBank/DDBJ whole genome shotgun (WGS) entry which is preliminary data.</text>
</comment>
<name>A0A225DNM3_9BACT</name>
<organism evidence="1 2">
    <name type="scientific">Fimbriiglobus ruber</name>
    <dbReference type="NCBI Taxonomy" id="1908690"/>
    <lineage>
        <taxon>Bacteria</taxon>
        <taxon>Pseudomonadati</taxon>
        <taxon>Planctomycetota</taxon>
        <taxon>Planctomycetia</taxon>
        <taxon>Gemmatales</taxon>
        <taxon>Gemmataceae</taxon>
        <taxon>Fimbriiglobus</taxon>
    </lineage>
</organism>
<evidence type="ECO:0000313" key="2">
    <source>
        <dbReference type="Proteomes" id="UP000214646"/>
    </source>
</evidence>
<proteinExistence type="predicted"/>
<dbReference type="Proteomes" id="UP000214646">
    <property type="component" value="Unassembled WGS sequence"/>
</dbReference>
<evidence type="ECO:0000313" key="1">
    <source>
        <dbReference type="EMBL" id="OWK37945.1"/>
    </source>
</evidence>
<dbReference type="Gene3D" id="1.10.10.60">
    <property type="entry name" value="Homeodomain-like"/>
    <property type="match status" value="1"/>
</dbReference>
<reference evidence="2" key="1">
    <citation type="submission" date="2017-06" db="EMBL/GenBank/DDBJ databases">
        <title>Genome analysis of Fimbriiglobus ruber SP5, the first member of the order Planctomycetales with confirmed chitinolytic capability.</title>
        <authorList>
            <person name="Ravin N.V."/>
            <person name="Rakitin A.L."/>
            <person name="Ivanova A.A."/>
            <person name="Beletsky A.V."/>
            <person name="Kulichevskaya I.S."/>
            <person name="Mardanov A.V."/>
            <person name="Dedysh S.N."/>
        </authorList>
    </citation>
    <scope>NUCLEOTIDE SEQUENCE [LARGE SCALE GENOMIC DNA]</scope>
    <source>
        <strain evidence="2">SP5</strain>
    </source>
</reference>
<dbReference type="EMBL" id="NIDE01000014">
    <property type="protein sequence ID" value="OWK37945.1"/>
    <property type="molecule type" value="Genomic_DNA"/>
</dbReference>
<accession>A0A225DNM3</accession>
<dbReference type="AlphaFoldDB" id="A0A225DNM3"/>